<dbReference type="InterPro" id="IPR036812">
    <property type="entry name" value="NAD(P)_OxRdtase_dom_sf"/>
</dbReference>
<dbReference type="Proteomes" id="UP001497392">
    <property type="component" value="Unassembled WGS sequence"/>
</dbReference>
<keyword evidence="3" id="KW-1185">Reference proteome</keyword>
<proteinExistence type="predicted"/>
<dbReference type="InterPro" id="IPR023210">
    <property type="entry name" value="NADP_OxRdtase_dom"/>
</dbReference>
<dbReference type="PRINTS" id="PR00069">
    <property type="entry name" value="ALDKETRDTASE"/>
</dbReference>
<dbReference type="PANTHER" id="PTHR43147:SF5">
    <property type="entry name" value="OXIDOREDUCTASE"/>
    <property type="match status" value="1"/>
</dbReference>
<accession>A0ABP1GAV2</accession>
<evidence type="ECO:0000259" key="1">
    <source>
        <dbReference type="Pfam" id="PF00248"/>
    </source>
</evidence>
<reference evidence="2 3" key="1">
    <citation type="submission" date="2024-06" db="EMBL/GenBank/DDBJ databases">
        <authorList>
            <person name="Kraege A."/>
            <person name="Thomma B."/>
        </authorList>
    </citation>
    <scope>NUCLEOTIDE SEQUENCE [LARGE SCALE GENOMIC DNA]</scope>
</reference>
<protein>
    <submittedName>
        <fullName evidence="2">G11555 protein</fullName>
    </submittedName>
</protein>
<dbReference type="CDD" id="cd19101">
    <property type="entry name" value="AKR_unchar"/>
    <property type="match status" value="1"/>
</dbReference>
<dbReference type="InterPro" id="IPR020471">
    <property type="entry name" value="AKR"/>
</dbReference>
<sequence>MSGPHPVERSDLDGLNISQVIKGCWQLSGGHGGDRDSDRTAGQAAVQDFQPFVDAGVTTFDTADIYGPSEGIIGKYLQSSPGARSKVQVLTKFCCFGQSMDFADNPKYVKRSIDGSLRSLGVDALDLVQFYWHDYSAPKYVDAAQRLAELQTAGKIRHIGVTNFDVPRLDEIVQSGVRVVTNQVQYSLLDRRAENYMIPYCKDQSIKLLPYGTVAGGFLSERYLGVPVSKVSANTYSKSKYASVIREVGGWDYLQKLLTALNGIARKHSVDIATVASRWVLDQPQVAGVIVGARNASHVQQHQKLFSFSMDEEDRQRIEEVSAQGVRPSSDCYTWERGGSFA</sequence>
<name>A0ABP1GAV2_9CHLO</name>
<dbReference type="PANTHER" id="PTHR43147">
    <property type="entry name" value="PROTEIN TAS"/>
    <property type="match status" value="1"/>
</dbReference>
<evidence type="ECO:0000313" key="2">
    <source>
        <dbReference type="EMBL" id="CAL5228422.1"/>
    </source>
</evidence>
<dbReference type="Gene3D" id="3.20.20.100">
    <property type="entry name" value="NADP-dependent oxidoreductase domain"/>
    <property type="match status" value="1"/>
</dbReference>
<dbReference type="Pfam" id="PF00248">
    <property type="entry name" value="Aldo_ket_red"/>
    <property type="match status" value="1"/>
</dbReference>
<dbReference type="SUPFAM" id="SSF51430">
    <property type="entry name" value="NAD(P)-linked oxidoreductase"/>
    <property type="match status" value="1"/>
</dbReference>
<organism evidence="2 3">
    <name type="scientific">Coccomyxa viridis</name>
    <dbReference type="NCBI Taxonomy" id="1274662"/>
    <lineage>
        <taxon>Eukaryota</taxon>
        <taxon>Viridiplantae</taxon>
        <taxon>Chlorophyta</taxon>
        <taxon>core chlorophytes</taxon>
        <taxon>Trebouxiophyceae</taxon>
        <taxon>Trebouxiophyceae incertae sedis</taxon>
        <taxon>Coccomyxaceae</taxon>
        <taxon>Coccomyxa</taxon>
    </lineage>
</organism>
<dbReference type="EMBL" id="CAXHTA020000018">
    <property type="protein sequence ID" value="CAL5228422.1"/>
    <property type="molecule type" value="Genomic_DNA"/>
</dbReference>
<comment type="caution">
    <text evidence="2">The sequence shown here is derived from an EMBL/GenBank/DDBJ whole genome shotgun (WGS) entry which is preliminary data.</text>
</comment>
<evidence type="ECO:0000313" key="3">
    <source>
        <dbReference type="Proteomes" id="UP001497392"/>
    </source>
</evidence>
<gene>
    <name evidence="2" type="primary">g11555</name>
    <name evidence="2" type="ORF">VP750_LOCUS10328</name>
</gene>
<feature type="domain" description="NADP-dependent oxidoreductase" evidence="1">
    <location>
        <begin position="20"/>
        <end position="322"/>
    </location>
</feature>